<protein>
    <submittedName>
        <fullName evidence="1">Uncharacterized protein</fullName>
    </submittedName>
</protein>
<accession>A0A0A9ABF8</accession>
<reference evidence="1" key="2">
    <citation type="journal article" date="2015" name="Data Brief">
        <title>Shoot transcriptome of the giant reed, Arundo donax.</title>
        <authorList>
            <person name="Barrero R.A."/>
            <person name="Guerrero F.D."/>
            <person name="Moolhuijzen P."/>
            <person name="Goolsby J.A."/>
            <person name="Tidwell J."/>
            <person name="Bellgard S.E."/>
            <person name="Bellgard M.I."/>
        </authorList>
    </citation>
    <scope>NUCLEOTIDE SEQUENCE</scope>
    <source>
        <tissue evidence="1">Shoot tissue taken approximately 20 cm above the soil surface</tissue>
    </source>
</reference>
<sequence>MLSLMRFLNVISIWPCGIKGKCWFCKGYRCEDKP</sequence>
<dbReference type="AlphaFoldDB" id="A0A0A9ABF8"/>
<organism evidence="1">
    <name type="scientific">Arundo donax</name>
    <name type="common">Giant reed</name>
    <name type="synonym">Donax arundinaceus</name>
    <dbReference type="NCBI Taxonomy" id="35708"/>
    <lineage>
        <taxon>Eukaryota</taxon>
        <taxon>Viridiplantae</taxon>
        <taxon>Streptophyta</taxon>
        <taxon>Embryophyta</taxon>
        <taxon>Tracheophyta</taxon>
        <taxon>Spermatophyta</taxon>
        <taxon>Magnoliopsida</taxon>
        <taxon>Liliopsida</taxon>
        <taxon>Poales</taxon>
        <taxon>Poaceae</taxon>
        <taxon>PACMAD clade</taxon>
        <taxon>Arundinoideae</taxon>
        <taxon>Arundineae</taxon>
        <taxon>Arundo</taxon>
    </lineage>
</organism>
<proteinExistence type="predicted"/>
<name>A0A0A9ABF8_ARUDO</name>
<reference evidence="1" key="1">
    <citation type="submission" date="2014-09" db="EMBL/GenBank/DDBJ databases">
        <authorList>
            <person name="Magalhaes I.L.F."/>
            <person name="Oliveira U."/>
            <person name="Santos F.R."/>
            <person name="Vidigal T.H.D.A."/>
            <person name="Brescovit A.D."/>
            <person name="Santos A.J."/>
        </authorList>
    </citation>
    <scope>NUCLEOTIDE SEQUENCE</scope>
    <source>
        <tissue evidence="1">Shoot tissue taken approximately 20 cm above the soil surface</tissue>
    </source>
</reference>
<dbReference type="EMBL" id="GBRH01248896">
    <property type="protein sequence ID" value="JAD48999.1"/>
    <property type="molecule type" value="Transcribed_RNA"/>
</dbReference>
<evidence type="ECO:0000313" key="1">
    <source>
        <dbReference type="EMBL" id="JAD48999.1"/>
    </source>
</evidence>